<evidence type="ECO:0000259" key="5">
    <source>
        <dbReference type="PROSITE" id="PS51123"/>
    </source>
</evidence>
<gene>
    <name evidence="6" type="ORF">EGI89_11980</name>
</gene>
<dbReference type="InterPro" id="IPR006664">
    <property type="entry name" value="OMP_bac"/>
</dbReference>
<evidence type="ECO:0000313" key="6">
    <source>
        <dbReference type="EMBL" id="RRT89583.1"/>
    </source>
</evidence>
<dbReference type="Proteomes" id="UP000267844">
    <property type="component" value="Unassembled WGS sequence"/>
</dbReference>
<evidence type="ECO:0000256" key="2">
    <source>
        <dbReference type="ARBA" id="ARBA00023136"/>
    </source>
</evidence>
<dbReference type="InterPro" id="IPR050330">
    <property type="entry name" value="Bact_OuterMem_StrucFunc"/>
</dbReference>
<dbReference type="PROSITE" id="PS51123">
    <property type="entry name" value="OMPA_2"/>
    <property type="match status" value="1"/>
</dbReference>
<name>A0A427BJN3_9FLAO</name>
<dbReference type="Pfam" id="PF00691">
    <property type="entry name" value="OmpA"/>
    <property type="match status" value="1"/>
</dbReference>
<dbReference type="PROSITE" id="PS51257">
    <property type="entry name" value="PROKAR_LIPOPROTEIN"/>
    <property type="match status" value="1"/>
</dbReference>
<reference evidence="6 7" key="1">
    <citation type="submission" date="2018-10" db="EMBL/GenBank/DDBJ databases">
        <title>Transmission dynamics of multidrug resistant bacteria on intensive care unit surfaces.</title>
        <authorList>
            <person name="D'Souza A.W."/>
            <person name="Potter R.F."/>
            <person name="Wallace M."/>
            <person name="Shupe A."/>
            <person name="Patel S."/>
            <person name="Sun S."/>
            <person name="Gul D."/>
            <person name="Kwon J.H."/>
            <person name="Andleeb S."/>
            <person name="Burnham C.-A.D."/>
            <person name="Dantas G."/>
        </authorList>
    </citation>
    <scope>NUCLEOTIDE SEQUENCE [LARGE SCALE GENOMIC DNA]</scope>
    <source>
        <strain evidence="6 7">WF_348</strain>
    </source>
</reference>
<protein>
    <submittedName>
        <fullName evidence="6">OmpA family protein</fullName>
    </submittedName>
</protein>
<dbReference type="EMBL" id="RHPO01000030">
    <property type="protein sequence ID" value="RRT89583.1"/>
    <property type="molecule type" value="Genomic_DNA"/>
</dbReference>
<evidence type="ECO:0000256" key="4">
    <source>
        <dbReference type="PROSITE-ProRule" id="PRU00473"/>
    </source>
</evidence>
<evidence type="ECO:0000256" key="3">
    <source>
        <dbReference type="ARBA" id="ARBA00023237"/>
    </source>
</evidence>
<dbReference type="Gene3D" id="3.30.1330.60">
    <property type="entry name" value="OmpA-like domain"/>
    <property type="match status" value="1"/>
</dbReference>
<evidence type="ECO:0000313" key="7">
    <source>
        <dbReference type="Proteomes" id="UP000267844"/>
    </source>
</evidence>
<feature type="domain" description="OmpA-like" evidence="5">
    <location>
        <begin position="215"/>
        <end position="330"/>
    </location>
</feature>
<dbReference type="SUPFAM" id="SSF103088">
    <property type="entry name" value="OmpA-like"/>
    <property type="match status" value="1"/>
</dbReference>
<comment type="subcellular location">
    <subcellularLocation>
        <location evidence="1">Cell outer membrane</location>
    </subcellularLocation>
</comment>
<dbReference type="AlphaFoldDB" id="A0A427BJN3"/>
<dbReference type="InterPro" id="IPR036737">
    <property type="entry name" value="OmpA-like_sf"/>
</dbReference>
<accession>A0A427BJN3</accession>
<dbReference type="PANTHER" id="PTHR30329:SF21">
    <property type="entry name" value="LIPOPROTEIN YIAD-RELATED"/>
    <property type="match status" value="1"/>
</dbReference>
<proteinExistence type="predicted"/>
<keyword evidence="2 4" id="KW-0472">Membrane</keyword>
<keyword evidence="3" id="KW-0998">Cell outer membrane</keyword>
<dbReference type="PRINTS" id="PR01021">
    <property type="entry name" value="OMPADOMAIN"/>
</dbReference>
<comment type="caution">
    <text evidence="6">The sequence shown here is derived from an EMBL/GenBank/DDBJ whole genome shotgun (WGS) entry which is preliminary data.</text>
</comment>
<dbReference type="InterPro" id="IPR006665">
    <property type="entry name" value="OmpA-like"/>
</dbReference>
<dbReference type="GO" id="GO:0009279">
    <property type="term" value="C:cell outer membrane"/>
    <property type="evidence" value="ECO:0007669"/>
    <property type="project" value="UniProtKB-SubCell"/>
</dbReference>
<sequence>MNKLFIVAIAATLIVSCNNKTEEKKTDNVIVDTNQKQENTVANNGFDISKIPFSTADIGDFPFINLPQGLKEMNKPLVKQFDICFFPINGVMTPFEGKLYKTFVSPKQGEEFSQHFFEKSMADYLQSIGAVKVFDGEITKEEYERYNKQDPNKGGEGDMGYAGQNMKFWVLRTKDKGNVYIQYLSNNAGASLNVLQETDFKQTITKVTADEIAEDLTKNGKSILYINFDVDQAKITQEGDEIVTEIPNALKKDNTLKISIEGHTDNSGDAKHNKKLSNDRANAVMQKLIALGIDKTRLSAIGYGAEKPLVANDTEENKAKNRRVELVKVK</sequence>
<evidence type="ECO:0000256" key="1">
    <source>
        <dbReference type="ARBA" id="ARBA00004442"/>
    </source>
</evidence>
<dbReference type="RefSeq" id="WP_125350358.1">
    <property type="nucleotide sequence ID" value="NZ_RHPN01000030.1"/>
</dbReference>
<dbReference type="PANTHER" id="PTHR30329">
    <property type="entry name" value="STATOR ELEMENT OF FLAGELLAR MOTOR COMPLEX"/>
    <property type="match status" value="1"/>
</dbReference>
<dbReference type="CDD" id="cd07185">
    <property type="entry name" value="OmpA_C-like"/>
    <property type="match status" value="1"/>
</dbReference>
<organism evidence="6 7">
    <name type="scientific">Empedobacter falsenii</name>
    <dbReference type="NCBI Taxonomy" id="343874"/>
    <lineage>
        <taxon>Bacteria</taxon>
        <taxon>Pseudomonadati</taxon>
        <taxon>Bacteroidota</taxon>
        <taxon>Flavobacteriia</taxon>
        <taxon>Flavobacteriales</taxon>
        <taxon>Weeksellaceae</taxon>
        <taxon>Empedobacter</taxon>
    </lineage>
</organism>